<name>A0A6G1I0Z7_9PEZI</name>
<dbReference type="EMBL" id="ML996692">
    <property type="protein sequence ID" value="KAF2401747.1"/>
    <property type="molecule type" value="Genomic_DNA"/>
</dbReference>
<evidence type="ECO:0000256" key="1">
    <source>
        <dbReference type="ARBA" id="ARBA00004123"/>
    </source>
</evidence>
<keyword evidence="2" id="KW-0479">Metal-binding</keyword>
<dbReference type="InterPro" id="IPR001138">
    <property type="entry name" value="Zn2Cys6_DnaBD"/>
</dbReference>
<keyword evidence="3" id="KW-0539">Nucleus</keyword>
<dbReference type="OrthoDB" id="2406834at2759"/>
<dbReference type="AlphaFoldDB" id="A0A6G1I0Z7"/>
<gene>
    <name evidence="6" type="ORF">EJ06DRAFT_474234</name>
</gene>
<dbReference type="InterPro" id="IPR036864">
    <property type="entry name" value="Zn2-C6_fun-type_DNA-bd_sf"/>
</dbReference>
<dbReference type="GO" id="GO:0006351">
    <property type="term" value="P:DNA-templated transcription"/>
    <property type="evidence" value="ECO:0007669"/>
    <property type="project" value="InterPro"/>
</dbReference>
<dbReference type="PANTHER" id="PTHR31001">
    <property type="entry name" value="UNCHARACTERIZED TRANSCRIPTIONAL REGULATORY PROTEIN"/>
    <property type="match status" value="1"/>
</dbReference>
<dbReference type="CDD" id="cd12148">
    <property type="entry name" value="fungal_TF_MHR"/>
    <property type="match status" value="1"/>
</dbReference>
<dbReference type="Gene3D" id="4.10.240.10">
    <property type="entry name" value="Zn(2)-C6 fungal-type DNA-binding domain"/>
    <property type="match status" value="1"/>
</dbReference>
<dbReference type="GO" id="GO:0005634">
    <property type="term" value="C:nucleus"/>
    <property type="evidence" value="ECO:0007669"/>
    <property type="project" value="UniProtKB-SubCell"/>
</dbReference>
<proteinExistence type="predicted"/>
<accession>A0A6G1I0Z7</accession>
<evidence type="ECO:0000313" key="7">
    <source>
        <dbReference type="Proteomes" id="UP000799640"/>
    </source>
</evidence>
<evidence type="ECO:0000256" key="3">
    <source>
        <dbReference type="ARBA" id="ARBA00023242"/>
    </source>
</evidence>
<evidence type="ECO:0000313" key="6">
    <source>
        <dbReference type="EMBL" id="KAF2401747.1"/>
    </source>
</evidence>
<dbReference type="Pfam" id="PF00172">
    <property type="entry name" value="Zn_clus"/>
    <property type="match status" value="1"/>
</dbReference>
<dbReference type="PANTHER" id="PTHR31001:SF81">
    <property type="entry name" value="ZN(II)2CYS6 TRANSCRIPTION FACTOR"/>
    <property type="match status" value="1"/>
</dbReference>
<feature type="region of interest" description="Disordered" evidence="4">
    <location>
        <begin position="1"/>
        <end position="59"/>
    </location>
</feature>
<feature type="compositionally biased region" description="Gly residues" evidence="4">
    <location>
        <begin position="21"/>
        <end position="30"/>
    </location>
</feature>
<feature type="compositionally biased region" description="Low complexity" evidence="4">
    <location>
        <begin position="9"/>
        <end position="20"/>
    </location>
</feature>
<keyword evidence="7" id="KW-1185">Reference proteome</keyword>
<comment type="subcellular location">
    <subcellularLocation>
        <location evidence="1">Nucleus</location>
    </subcellularLocation>
</comment>
<dbReference type="GO" id="GO:0000981">
    <property type="term" value="F:DNA-binding transcription factor activity, RNA polymerase II-specific"/>
    <property type="evidence" value="ECO:0007669"/>
    <property type="project" value="InterPro"/>
</dbReference>
<dbReference type="Proteomes" id="UP000799640">
    <property type="component" value="Unassembled WGS sequence"/>
</dbReference>
<protein>
    <recommendedName>
        <fullName evidence="5">Zn(2)-C6 fungal-type domain-containing protein</fullName>
    </recommendedName>
</protein>
<feature type="compositionally biased region" description="Low complexity" evidence="4">
    <location>
        <begin position="114"/>
        <end position="127"/>
    </location>
</feature>
<dbReference type="SMART" id="SM00906">
    <property type="entry name" value="Fungal_trans"/>
    <property type="match status" value="1"/>
</dbReference>
<feature type="domain" description="Zn(2)-C6 fungal-type" evidence="5">
    <location>
        <begin position="60"/>
        <end position="90"/>
    </location>
</feature>
<dbReference type="PROSITE" id="PS50048">
    <property type="entry name" value="ZN2_CY6_FUNGAL_2"/>
    <property type="match status" value="1"/>
</dbReference>
<feature type="region of interest" description="Disordered" evidence="4">
    <location>
        <begin position="410"/>
        <end position="436"/>
    </location>
</feature>
<dbReference type="CDD" id="cd00067">
    <property type="entry name" value="GAL4"/>
    <property type="match status" value="1"/>
</dbReference>
<feature type="region of interest" description="Disordered" evidence="4">
    <location>
        <begin position="102"/>
        <end position="127"/>
    </location>
</feature>
<evidence type="ECO:0000259" key="5">
    <source>
        <dbReference type="PROSITE" id="PS50048"/>
    </source>
</evidence>
<dbReference type="InterPro" id="IPR050613">
    <property type="entry name" value="Sec_Metabolite_Reg"/>
</dbReference>
<evidence type="ECO:0000256" key="2">
    <source>
        <dbReference type="ARBA" id="ARBA00022723"/>
    </source>
</evidence>
<dbReference type="SMART" id="SM00066">
    <property type="entry name" value="GAL4"/>
    <property type="match status" value="1"/>
</dbReference>
<dbReference type="Pfam" id="PF04082">
    <property type="entry name" value="Fungal_trans"/>
    <property type="match status" value="1"/>
</dbReference>
<reference evidence="6" key="1">
    <citation type="journal article" date="2020" name="Stud. Mycol.">
        <title>101 Dothideomycetes genomes: a test case for predicting lifestyles and emergence of pathogens.</title>
        <authorList>
            <person name="Haridas S."/>
            <person name="Albert R."/>
            <person name="Binder M."/>
            <person name="Bloem J."/>
            <person name="Labutti K."/>
            <person name="Salamov A."/>
            <person name="Andreopoulos B."/>
            <person name="Baker S."/>
            <person name="Barry K."/>
            <person name="Bills G."/>
            <person name="Bluhm B."/>
            <person name="Cannon C."/>
            <person name="Castanera R."/>
            <person name="Culley D."/>
            <person name="Daum C."/>
            <person name="Ezra D."/>
            <person name="Gonzalez J."/>
            <person name="Henrissat B."/>
            <person name="Kuo A."/>
            <person name="Liang C."/>
            <person name="Lipzen A."/>
            <person name="Lutzoni F."/>
            <person name="Magnuson J."/>
            <person name="Mondo S."/>
            <person name="Nolan M."/>
            <person name="Ohm R."/>
            <person name="Pangilinan J."/>
            <person name="Park H.-J."/>
            <person name="Ramirez L."/>
            <person name="Alfaro M."/>
            <person name="Sun H."/>
            <person name="Tritt A."/>
            <person name="Yoshinaga Y."/>
            <person name="Zwiers L.-H."/>
            <person name="Turgeon B."/>
            <person name="Goodwin S."/>
            <person name="Spatafora J."/>
            <person name="Crous P."/>
            <person name="Grigoriev I."/>
        </authorList>
    </citation>
    <scope>NUCLEOTIDE SEQUENCE</scope>
    <source>
        <strain evidence="6">CBS 262.69</strain>
    </source>
</reference>
<dbReference type="GO" id="GO:0008270">
    <property type="term" value="F:zinc ion binding"/>
    <property type="evidence" value="ECO:0007669"/>
    <property type="project" value="InterPro"/>
</dbReference>
<dbReference type="SUPFAM" id="SSF57701">
    <property type="entry name" value="Zn2/Cys6 DNA-binding domain"/>
    <property type="match status" value="1"/>
</dbReference>
<evidence type="ECO:0000256" key="4">
    <source>
        <dbReference type="SAM" id="MobiDB-lite"/>
    </source>
</evidence>
<organism evidence="6 7">
    <name type="scientific">Trichodelitschia bisporula</name>
    <dbReference type="NCBI Taxonomy" id="703511"/>
    <lineage>
        <taxon>Eukaryota</taxon>
        <taxon>Fungi</taxon>
        <taxon>Dikarya</taxon>
        <taxon>Ascomycota</taxon>
        <taxon>Pezizomycotina</taxon>
        <taxon>Dothideomycetes</taxon>
        <taxon>Dothideomycetes incertae sedis</taxon>
        <taxon>Phaeotrichales</taxon>
        <taxon>Phaeotrichaceae</taxon>
        <taxon>Trichodelitschia</taxon>
    </lineage>
</organism>
<sequence length="690" mass="75663">MSVELIPNAARSSSASQQSLGGSGEDGGGRAPSLRASVGSDYDTGFGPRKKQKRNKPTLSCEECVERKTKCDRARPACLACVKRQCECRYSEIANIIAAANNGSGRSKSRRQSSKPSVSSSAARPGSPGVSSFFSPYFYVTIGIPMALPQLSFQSFRISPPHPAASYNRSASASSSTSSPFLLSNVPHSRQVNTMFSSAHTHPFANYWTATGGIPEVVGVLPSRDQADALMVKYFESVDPVYPLVHRTRFYAEYNHFWAQPLAERNKADAAMLALHFAMYAMGAQFIEMESEEQRAQIAEFYISAAHQSLRLYPFLSRTSLRSIQAMLLMGYFLMNDNRATDAWAFGGILIRQAYAMGLNRDPDIIAPGASDFEKQQRRKVWQAVYFQDTFLTVLLKLPPTATFSDVRVESLTEDPPDPSALRTPSSPPPLPKPLQSTVINPMSIKSIAPPSPFIDPYIVPPTGPSAAEHDLAFIRSMWRLADLVSESICKPRALSQPLFSSSREKSVLLQRFRALYASLPPALTTSDRTAFAGLVRRDARRARQSLFLRSNYWHCVMLAAADEDAARGVGCHVRGVLEAGVTALEAFFEFWEFLRVDAGVWWVFQHRAFEEALMVANVLAARLPVEPPGPEISGTGSPLTHLGRGELEGRAKAAAAQMLAILDHVGGAAPEMQKTRTEVLRGVFGKIGR</sequence>
<dbReference type="InterPro" id="IPR007219">
    <property type="entry name" value="XnlR_reg_dom"/>
</dbReference>
<dbReference type="GO" id="GO:0003677">
    <property type="term" value="F:DNA binding"/>
    <property type="evidence" value="ECO:0007669"/>
    <property type="project" value="InterPro"/>
</dbReference>